<protein>
    <recommendedName>
        <fullName evidence="9">Checkpoint protein RAD24-like helical bundle domain-containing protein</fullName>
    </recommendedName>
</protein>
<comment type="subcellular location">
    <subcellularLocation>
        <location evidence="1">Nucleus</location>
    </subcellularLocation>
</comment>
<dbReference type="GO" id="GO:0005524">
    <property type="term" value="F:ATP binding"/>
    <property type="evidence" value="ECO:0007669"/>
    <property type="project" value="UniProtKB-KW"/>
</dbReference>
<dbReference type="OrthoDB" id="10265971at2759"/>
<evidence type="ECO:0000259" key="9">
    <source>
        <dbReference type="Pfam" id="PF25812"/>
    </source>
</evidence>
<evidence type="ECO:0000256" key="8">
    <source>
        <dbReference type="SAM" id="MobiDB-lite"/>
    </source>
</evidence>
<dbReference type="GO" id="GO:0003689">
    <property type="term" value="F:DNA clamp loader activity"/>
    <property type="evidence" value="ECO:0007669"/>
    <property type="project" value="TreeGrafter"/>
</dbReference>
<dbReference type="InterPro" id="IPR057927">
    <property type="entry name" value="RAD24-like_helical"/>
</dbReference>
<dbReference type="Pfam" id="PF03215">
    <property type="entry name" value="Rad17"/>
    <property type="match status" value="1"/>
</dbReference>
<evidence type="ECO:0000256" key="1">
    <source>
        <dbReference type="ARBA" id="ARBA00004123"/>
    </source>
</evidence>
<dbReference type="STRING" id="945553.A0A0D2M534"/>
<keyword evidence="6" id="KW-0539">Nucleus</keyword>
<keyword evidence="11" id="KW-1185">Reference proteome</keyword>
<evidence type="ECO:0000313" key="11">
    <source>
        <dbReference type="Proteomes" id="UP000054270"/>
    </source>
</evidence>
<gene>
    <name evidence="10" type="ORF">HYPSUDRAFT_205519</name>
</gene>
<keyword evidence="7" id="KW-0131">Cell cycle</keyword>
<dbReference type="InterPro" id="IPR004582">
    <property type="entry name" value="Checkpoint_prot_Rad17_Rad24"/>
</dbReference>
<dbReference type="PANTHER" id="PTHR12172:SF0">
    <property type="entry name" value="CELL CYCLE CHECKPOINT PROTEIN RAD17"/>
    <property type="match status" value="1"/>
</dbReference>
<evidence type="ECO:0000256" key="3">
    <source>
        <dbReference type="ARBA" id="ARBA00022741"/>
    </source>
</evidence>
<dbReference type="GO" id="GO:0003682">
    <property type="term" value="F:chromatin binding"/>
    <property type="evidence" value="ECO:0007669"/>
    <property type="project" value="TreeGrafter"/>
</dbReference>
<keyword evidence="5" id="KW-0067">ATP-binding</keyword>
<dbReference type="GO" id="GO:0000077">
    <property type="term" value="P:DNA damage checkpoint signaling"/>
    <property type="evidence" value="ECO:0007669"/>
    <property type="project" value="TreeGrafter"/>
</dbReference>
<evidence type="ECO:0000256" key="6">
    <source>
        <dbReference type="ARBA" id="ARBA00023242"/>
    </source>
</evidence>
<dbReference type="Gene3D" id="3.40.50.300">
    <property type="entry name" value="P-loop containing nucleotide triphosphate hydrolases"/>
    <property type="match status" value="1"/>
</dbReference>
<name>A0A0D2M534_HYPSF</name>
<reference evidence="11" key="1">
    <citation type="submission" date="2014-04" db="EMBL/GenBank/DDBJ databases">
        <title>Evolutionary Origins and Diversification of the Mycorrhizal Mutualists.</title>
        <authorList>
            <consortium name="DOE Joint Genome Institute"/>
            <consortium name="Mycorrhizal Genomics Consortium"/>
            <person name="Kohler A."/>
            <person name="Kuo A."/>
            <person name="Nagy L.G."/>
            <person name="Floudas D."/>
            <person name="Copeland A."/>
            <person name="Barry K.W."/>
            <person name="Cichocki N."/>
            <person name="Veneault-Fourrey C."/>
            <person name="LaButti K."/>
            <person name="Lindquist E.A."/>
            <person name="Lipzen A."/>
            <person name="Lundell T."/>
            <person name="Morin E."/>
            <person name="Murat C."/>
            <person name="Riley R."/>
            <person name="Ohm R."/>
            <person name="Sun H."/>
            <person name="Tunlid A."/>
            <person name="Henrissat B."/>
            <person name="Grigoriev I.V."/>
            <person name="Hibbett D.S."/>
            <person name="Martin F."/>
        </authorList>
    </citation>
    <scope>NUCLEOTIDE SEQUENCE [LARGE SCALE GENOMIC DNA]</scope>
    <source>
        <strain evidence="11">FD-334 SS-4</strain>
    </source>
</reference>
<dbReference type="GO" id="GO:0005634">
    <property type="term" value="C:nucleus"/>
    <property type="evidence" value="ECO:0007669"/>
    <property type="project" value="UniProtKB-SubCell"/>
</dbReference>
<feature type="domain" description="Checkpoint protein RAD24-like helical bundle" evidence="9">
    <location>
        <begin position="376"/>
        <end position="483"/>
    </location>
</feature>
<feature type="region of interest" description="Disordered" evidence="8">
    <location>
        <begin position="37"/>
        <end position="65"/>
    </location>
</feature>
<organism evidence="10 11">
    <name type="scientific">Hypholoma sublateritium (strain FD-334 SS-4)</name>
    <dbReference type="NCBI Taxonomy" id="945553"/>
    <lineage>
        <taxon>Eukaryota</taxon>
        <taxon>Fungi</taxon>
        <taxon>Dikarya</taxon>
        <taxon>Basidiomycota</taxon>
        <taxon>Agaricomycotina</taxon>
        <taxon>Agaricomycetes</taxon>
        <taxon>Agaricomycetidae</taxon>
        <taxon>Agaricales</taxon>
        <taxon>Agaricineae</taxon>
        <taxon>Strophariaceae</taxon>
        <taxon>Hypholoma</taxon>
    </lineage>
</organism>
<dbReference type="InterPro" id="IPR027417">
    <property type="entry name" value="P-loop_NTPase"/>
</dbReference>
<dbReference type="SUPFAM" id="SSF52540">
    <property type="entry name" value="P-loop containing nucleoside triphosphate hydrolases"/>
    <property type="match status" value="1"/>
</dbReference>
<proteinExistence type="inferred from homology"/>
<keyword evidence="4" id="KW-0227">DNA damage</keyword>
<dbReference type="PANTHER" id="PTHR12172">
    <property type="entry name" value="CELL CYCLE CHECKPOINT PROTEIN RAD17"/>
    <property type="match status" value="1"/>
</dbReference>
<dbReference type="GO" id="GO:0006281">
    <property type="term" value="P:DNA repair"/>
    <property type="evidence" value="ECO:0007669"/>
    <property type="project" value="InterPro"/>
</dbReference>
<dbReference type="OMA" id="ECDALMD"/>
<dbReference type="EMBL" id="KN817591">
    <property type="protein sequence ID" value="KJA18273.1"/>
    <property type="molecule type" value="Genomic_DNA"/>
</dbReference>
<accession>A0A0D2M534</accession>
<keyword evidence="3" id="KW-0547">Nucleotide-binding</keyword>
<comment type="similarity">
    <text evidence="2">Belongs to the rad17/RAD24 family.</text>
</comment>
<dbReference type="GO" id="GO:0033314">
    <property type="term" value="P:mitotic DNA replication checkpoint signaling"/>
    <property type="evidence" value="ECO:0007669"/>
    <property type="project" value="TreeGrafter"/>
</dbReference>
<dbReference type="AlphaFoldDB" id="A0A0D2M534"/>
<evidence type="ECO:0000313" key="10">
    <source>
        <dbReference type="EMBL" id="KJA18273.1"/>
    </source>
</evidence>
<dbReference type="Pfam" id="PF25812">
    <property type="entry name" value="RAD24_helical"/>
    <property type="match status" value="1"/>
</dbReference>
<feature type="region of interest" description="Disordered" evidence="8">
    <location>
        <begin position="632"/>
        <end position="654"/>
    </location>
</feature>
<evidence type="ECO:0000256" key="5">
    <source>
        <dbReference type="ARBA" id="ARBA00022840"/>
    </source>
</evidence>
<evidence type="ECO:0000256" key="2">
    <source>
        <dbReference type="ARBA" id="ARBA00006168"/>
    </source>
</evidence>
<dbReference type="Proteomes" id="UP000054270">
    <property type="component" value="Unassembled WGS sequence"/>
</dbReference>
<sequence length="654" mass="72778">MPPGPQKKATATRPRTVRLDGELASSAPLNVKRFDPLSAFSKQLTPTPTPPASNHRPQIKKGKEKAKEAPLVDDYLWVDRYEPTSEAELAVHVKKVESVRQWLNEAFDGGPSGKLSKYRRILAMTGPAGTGKTSTIRVLAREMGLEILEWRSTISDTPPTEDGPRDDYEGLFTKFEAFLTRASTCHSLFSESISRPQSSPARRLILLEDLPNILHSQTQAQFHQAMNSFVTSPPPNPPTPLVIIVSDAGMRGEASDERRADGRGWGKDKAEVVDIRTVLSKDLLTGPYVTEIAFNPIAPTLMRKALQAMLNTHFASVAKSKSSNLAPSKEALDLVVESSNGDIRSAIMALQFSCVIPGKKGKKNTTLMLEATTRREQSLALFHLIGKVLYNKRKDDPPSVSATAKIMQREKDLDKVLKDPKPLPAHLQHHERRSSRVDVDTLYADSPIETSLFSLYIHQNYTQFCTELEHSDGVADWLSWVDSSGGDAWYIANPHQFHLLTLGTLHSLPSPVLRRSQKTYKPEFFAFLQKEKDAADSVRHTRDWVTQDNINGEFGRRAGGWSRDDVILELGGILKARDSHPGHAVQPPPMHRLFSRMEFTRTGSSVHSQQLDEAGLPIDEGIEPDVFYMPSSAAKTEDKETGGWLETDDIEDFP</sequence>
<feature type="region of interest" description="Disordered" evidence="8">
    <location>
        <begin position="1"/>
        <end position="24"/>
    </location>
</feature>
<evidence type="ECO:0000256" key="7">
    <source>
        <dbReference type="ARBA" id="ARBA00023306"/>
    </source>
</evidence>
<evidence type="ECO:0000256" key="4">
    <source>
        <dbReference type="ARBA" id="ARBA00022763"/>
    </source>
</evidence>